<dbReference type="PANTHER" id="PTHR23221">
    <property type="entry name" value="GLYCOSYLPHOSPHATIDYLINOSITOL PHOSPHOLIPASE D"/>
    <property type="match status" value="1"/>
</dbReference>
<name>A0AAW8FEH3_9ACTN</name>
<evidence type="ECO:0000256" key="2">
    <source>
        <dbReference type="ARBA" id="ARBA00022737"/>
    </source>
</evidence>
<organism evidence="6 7">
    <name type="scientific">Streptomyces canus</name>
    <dbReference type="NCBI Taxonomy" id="58343"/>
    <lineage>
        <taxon>Bacteria</taxon>
        <taxon>Bacillati</taxon>
        <taxon>Actinomycetota</taxon>
        <taxon>Actinomycetes</taxon>
        <taxon>Kitasatosporales</taxon>
        <taxon>Streptomycetaceae</taxon>
        <taxon>Streptomyces</taxon>
        <taxon>Streptomyces aurantiacus group</taxon>
    </lineage>
</organism>
<feature type="transmembrane region" description="Helical" evidence="5">
    <location>
        <begin position="91"/>
        <end position="112"/>
    </location>
</feature>
<evidence type="ECO:0000256" key="5">
    <source>
        <dbReference type="SAM" id="Phobius"/>
    </source>
</evidence>
<gene>
    <name evidence="6" type="ORF">QFZ22_004464</name>
</gene>
<dbReference type="SMART" id="SM00191">
    <property type="entry name" value="Int_alpha"/>
    <property type="match status" value="4"/>
</dbReference>
<proteinExistence type="predicted"/>
<keyword evidence="4" id="KW-0325">Glycoprotein</keyword>
<evidence type="ECO:0000256" key="4">
    <source>
        <dbReference type="ARBA" id="ARBA00023180"/>
    </source>
</evidence>
<evidence type="ECO:0000256" key="3">
    <source>
        <dbReference type="ARBA" id="ARBA00022801"/>
    </source>
</evidence>
<dbReference type="SUPFAM" id="SSF69318">
    <property type="entry name" value="Integrin alpha N-terminal domain"/>
    <property type="match status" value="1"/>
</dbReference>
<keyword evidence="5" id="KW-0472">Membrane</keyword>
<keyword evidence="2" id="KW-0677">Repeat</keyword>
<evidence type="ECO:0008006" key="8">
    <source>
        <dbReference type="Google" id="ProtNLM"/>
    </source>
</evidence>
<evidence type="ECO:0000313" key="6">
    <source>
        <dbReference type="EMBL" id="MDQ0908479.1"/>
    </source>
</evidence>
<dbReference type="Pfam" id="PF01839">
    <property type="entry name" value="FG-GAP"/>
    <property type="match status" value="1"/>
</dbReference>
<dbReference type="InterPro" id="IPR028994">
    <property type="entry name" value="Integrin_alpha_N"/>
</dbReference>
<dbReference type="Pfam" id="PF13517">
    <property type="entry name" value="FG-GAP_3"/>
    <property type="match status" value="1"/>
</dbReference>
<protein>
    <recommendedName>
        <fullName evidence="8">Integrin-like protein</fullName>
    </recommendedName>
</protein>
<dbReference type="InterPro" id="IPR013519">
    <property type="entry name" value="Int_alpha_beta-p"/>
</dbReference>
<dbReference type="Gene3D" id="2.130.10.130">
    <property type="entry name" value="Integrin alpha, N-terminal"/>
    <property type="match status" value="3"/>
</dbReference>
<dbReference type="EMBL" id="JAUSZV010000005">
    <property type="protein sequence ID" value="MDQ0908479.1"/>
    <property type="molecule type" value="Genomic_DNA"/>
</dbReference>
<dbReference type="Proteomes" id="UP001234216">
    <property type="component" value="Unassembled WGS sequence"/>
</dbReference>
<keyword evidence="5" id="KW-1133">Transmembrane helix</keyword>
<comment type="caution">
    <text evidence="6">The sequence shown here is derived from an EMBL/GenBank/DDBJ whole genome shotgun (WGS) entry which is preliminary data.</text>
</comment>
<keyword evidence="5" id="KW-0812">Transmembrane</keyword>
<dbReference type="AlphaFoldDB" id="A0AAW8FEH3"/>
<keyword evidence="3" id="KW-0378">Hydrolase</keyword>
<keyword evidence="1" id="KW-0732">Signal</keyword>
<dbReference type="GO" id="GO:0016787">
    <property type="term" value="F:hydrolase activity"/>
    <property type="evidence" value="ECO:0007669"/>
    <property type="project" value="UniProtKB-KW"/>
</dbReference>
<dbReference type="PROSITE" id="PS51470">
    <property type="entry name" value="FG_GAP"/>
    <property type="match status" value="1"/>
</dbReference>
<dbReference type="PANTHER" id="PTHR23221:SF7">
    <property type="entry name" value="PHOSPHATIDYLINOSITOL-GLYCAN-SPECIFIC PHOSPHOLIPASE D"/>
    <property type="match status" value="1"/>
</dbReference>
<accession>A0AAW8FEH3</accession>
<evidence type="ECO:0000256" key="1">
    <source>
        <dbReference type="ARBA" id="ARBA00022729"/>
    </source>
</evidence>
<evidence type="ECO:0000313" key="7">
    <source>
        <dbReference type="Proteomes" id="UP001234216"/>
    </source>
</evidence>
<sequence>MTNSCLFADLRVHGRRLRFATEPEEYGEYGRGLILVTRTWGFRGRDVGKTVWAEICMGERRLGTTITRRSESPPCPSHDHRRRHMFTRTNLRLALATATAVSLTGGLLTLSVGAASAATPAKYADDFNGDGYRDYAVAGLGGEVAVTYGTATGPGTTTKTFTQSSAGIPGTAGDAGGYGDAFGEDIASADLNRDGYADLAVADFTEKVSGKAGSGAVTIVWGRKTGLTGTDATRLKVTARSDQGFGKEIETGDFNGDGKADLAIANAIDSVYVYRGGFAKSGTTGKVTKHTRDGILEPTGMVAGKVTKDKATDLYLLGQGYHNDKMTQDAWFLRGGSTIKPGKVTVVNGSTPDYSPTGVVADFDKDGYGDLAVSDTRYNNKAGSVVVWRGGSTGPTTKYRLTQSTAGVATAATTRDYFGSDLSAGDTNGDGYPDLAVGVYSEKVGSMEDAGGVHVLRGGKSGLTGKNSQWFTRATAGVPGDPREYESFGSLVRLRDIDRDGDKDLLVSNNSYDPSVLLPGTGSGITATGARELNVVAAFPQ</sequence>
<dbReference type="InterPro" id="IPR013517">
    <property type="entry name" value="FG-GAP"/>
</dbReference>
<reference evidence="6" key="1">
    <citation type="submission" date="2023-07" db="EMBL/GenBank/DDBJ databases">
        <title>Comparative genomics of wheat-associated soil bacteria to identify genetic determinants of phenazine resistance.</title>
        <authorList>
            <person name="Mouncey N."/>
        </authorList>
    </citation>
    <scope>NUCLEOTIDE SEQUENCE</scope>
    <source>
        <strain evidence="6">V4I22</strain>
    </source>
</reference>